<name>M6FRB8_9LEPT</name>
<comment type="caution">
    <text evidence="1">The sequence shown here is derived from an EMBL/GenBank/DDBJ whole genome shotgun (WGS) entry which is preliminary data.</text>
</comment>
<dbReference type="Proteomes" id="UP000012101">
    <property type="component" value="Unassembled WGS sequence"/>
</dbReference>
<protein>
    <submittedName>
        <fullName evidence="1">Uncharacterized protein</fullName>
    </submittedName>
</protein>
<sequence length="50" mass="5918">MLPYPAKTKPRFNHIFRYFTMFVTKTEEKISEKTCGSNIVFSPFGFFFGE</sequence>
<evidence type="ECO:0000313" key="1">
    <source>
        <dbReference type="EMBL" id="EMM72684.1"/>
    </source>
</evidence>
<reference evidence="1 2" key="1">
    <citation type="submission" date="2013-01" db="EMBL/GenBank/DDBJ databases">
        <authorList>
            <person name="Harkins D.M."/>
            <person name="Durkin A.S."/>
            <person name="Brinkac L.M."/>
            <person name="Haft D.H."/>
            <person name="Selengut J.D."/>
            <person name="Sanka R."/>
            <person name="DePew J."/>
            <person name="Purushe J."/>
            <person name="Hospenthal D.R."/>
            <person name="Murray C.K."/>
            <person name="Pimentel G."/>
            <person name="Wasfy M."/>
            <person name="Vinetz J.M."/>
            <person name="Sutton G.G."/>
            <person name="Nierman W.C."/>
            <person name="Fouts D.E."/>
        </authorList>
    </citation>
    <scope>NUCLEOTIDE SEQUENCE [LARGE SCALE GENOMIC DNA]</scope>
    <source>
        <strain evidence="1 2">2006001855</strain>
    </source>
</reference>
<dbReference type="EMBL" id="AFJM02000037">
    <property type="protein sequence ID" value="EMM72684.1"/>
    <property type="molecule type" value="Genomic_DNA"/>
</dbReference>
<organism evidence="1 2">
    <name type="scientific">Leptospira weilii str. 2006001855</name>
    <dbReference type="NCBI Taxonomy" id="996804"/>
    <lineage>
        <taxon>Bacteria</taxon>
        <taxon>Pseudomonadati</taxon>
        <taxon>Spirochaetota</taxon>
        <taxon>Spirochaetia</taxon>
        <taxon>Leptospirales</taxon>
        <taxon>Leptospiraceae</taxon>
        <taxon>Leptospira</taxon>
    </lineage>
</organism>
<evidence type="ECO:0000313" key="2">
    <source>
        <dbReference type="Proteomes" id="UP000012101"/>
    </source>
</evidence>
<gene>
    <name evidence="1" type="ORF">LEP1GSC038_1834</name>
</gene>
<dbReference type="AlphaFoldDB" id="M6FRB8"/>
<accession>M6FRB8</accession>
<proteinExistence type="predicted"/>